<reference evidence="1 2" key="1">
    <citation type="submission" date="2012-12" db="EMBL/GenBank/DDBJ databases">
        <title>Genome assembly of Fulvivirga imtechensis AK7.</title>
        <authorList>
            <person name="Nupur N."/>
            <person name="Khatri I."/>
            <person name="Kumar R."/>
            <person name="Subramanian S."/>
            <person name="Pinnaka A."/>
        </authorList>
    </citation>
    <scope>NUCLEOTIDE SEQUENCE [LARGE SCALE GENOMIC DNA]</scope>
    <source>
        <strain evidence="1 2">AK7</strain>
    </source>
</reference>
<organism evidence="1 2">
    <name type="scientific">Fulvivirga imtechensis AK7</name>
    <dbReference type="NCBI Taxonomy" id="1237149"/>
    <lineage>
        <taxon>Bacteria</taxon>
        <taxon>Pseudomonadati</taxon>
        <taxon>Bacteroidota</taxon>
        <taxon>Cytophagia</taxon>
        <taxon>Cytophagales</taxon>
        <taxon>Fulvivirgaceae</taxon>
        <taxon>Fulvivirga</taxon>
    </lineage>
</organism>
<accession>L8JUN3</accession>
<protein>
    <submittedName>
        <fullName evidence="1">Uncharacterized protein</fullName>
    </submittedName>
</protein>
<dbReference type="Proteomes" id="UP000011135">
    <property type="component" value="Unassembled WGS sequence"/>
</dbReference>
<keyword evidence="2" id="KW-1185">Reference proteome</keyword>
<proteinExistence type="predicted"/>
<dbReference type="AlphaFoldDB" id="L8JUN3"/>
<evidence type="ECO:0000313" key="1">
    <source>
        <dbReference type="EMBL" id="ELR72500.1"/>
    </source>
</evidence>
<evidence type="ECO:0000313" key="2">
    <source>
        <dbReference type="Proteomes" id="UP000011135"/>
    </source>
</evidence>
<gene>
    <name evidence="1" type="ORF">C900_01495</name>
</gene>
<name>L8JUN3_9BACT</name>
<comment type="caution">
    <text evidence="1">The sequence shown here is derived from an EMBL/GenBank/DDBJ whole genome shotgun (WGS) entry which is preliminary data.</text>
</comment>
<sequence length="48" mass="5874">MFIWFIFGLLNRMIHFKIDIYKKTVIYGNVFFQRKAPFTDIEQISKSQ</sequence>
<dbReference type="EMBL" id="AMZN01000021">
    <property type="protein sequence ID" value="ELR72500.1"/>
    <property type="molecule type" value="Genomic_DNA"/>
</dbReference>